<keyword evidence="6" id="KW-0812">Transmembrane</keyword>
<gene>
    <name evidence="13" type="ORF">COI09_11000</name>
</gene>
<accession>A0A0Y6MVL9</accession>
<dbReference type="InterPro" id="IPR003594">
    <property type="entry name" value="HATPase_dom"/>
</dbReference>
<keyword evidence="9" id="KW-0067">ATP-binding</keyword>
<evidence type="ECO:0000256" key="7">
    <source>
        <dbReference type="ARBA" id="ARBA00022741"/>
    </source>
</evidence>
<dbReference type="GO" id="GO:0005524">
    <property type="term" value="F:ATP binding"/>
    <property type="evidence" value="ECO:0007669"/>
    <property type="project" value="UniProtKB-KW"/>
</dbReference>
<proteinExistence type="predicted"/>
<dbReference type="InterPro" id="IPR005467">
    <property type="entry name" value="His_kinase_dom"/>
</dbReference>
<dbReference type="Gene3D" id="3.30.565.10">
    <property type="entry name" value="Histidine kinase-like ATPase, C-terminal domain"/>
    <property type="match status" value="1"/>
</dbReference>
<dbReference type="EMBL" id="NWXB01000030">
    <property type="protein sequence ID" value="RQJ64436.1"/>
    <property type="molecule type" value="Genomic_DNA"/>
</dbReference>
<keyword evidence="11" id="KW-0902">Two-component regulatory system</keyword>
<dbReference type="SUPFAM" id="SSF47384">
    <property type="entry name" value="Homodimeric domain of signal transducing histidine kinase"/>
    <property type="match status" value="1"/>
</dbReference>
<comment type="catalytic activity">
    <reaction evidence="1">
        <text>ATP + protein L-histidine = ADP + protein N-phospho-L-histidine.</text>
        <dbReference type="EC" id="2.7.13.3"/>
    </reaction>
</comment>
<dbReference type="GO" id="GO:0005886">
    <property type="term" value="C:plasma membrane"/>
    <property type="evidence" value="ECO:0007669"/>
    <property type="project" value="TreeGrafter"/>
</dbReference>
<evidence type="ECO:0000256" key="10">
    <source>
        <dbReference type="ARBA" id="ARBA00022989"/>
    </source>
</evidence>
<dbReference type="Pfam" id="PF00512">
    <property type="entry name" value="HisKA"/>
    <property type="match status" value="1"/>
</dbReference>
<evidence type="ECO:0000256" key="3">
    <source>
        <dbReference type="ARBA" id="ARBA00012438"/>
    </source>
</evidence>
<name>A0A0Y6MVL9_NEIME</name>
<dbReference type="SUPFAM" id="SSF55874">
    <property type="entry name" value="ATPase domain of HSP90 chaperone/DNA topoisomerase II/histidine kinase"/>
    <property type="match status" value="1"/>
</dbReference>
<dbReference type="GO" id="GO:0000155">
    <property type="term" value="F:phosphorelay sensor kinase activity"/>
    <property type="evidence" value="ECO:0007669"/>
    <property type="project" value="InterPro"/>
</dbReference>
<dbReference type="PANTHER" id="PTHR45436:SF15">
    <property type="entry name" value="SENSOR HISTIDINE KINASE CUSS"/>
    <property type="match status" value="1"/>
</dbReference>
<dbReference type="AlphaFoldDB" id="A0A0Y6MVL9"/>
<dbReference type="EC" id="2.7.13.3" evidence="3"/>
<keyword evidence="8 13" id="KW-0418">Kinase</keyword>
<dbReference type="Proteomes" id="UP000283829">
    <property type="component" value="Unassembled WGS sequence"/>
</dbReference>
<sequence>MFVPLAMLAGMFSYYETFHETEALQDDLLRQAALYVAPDSKPETLPEGDGDTRIFVQMPQQEDPVVSLPAHLADGLHTLQADGDDDYYRVYIRTTEQGRIAVMQENEYREDLAADAARQSVLPLLAALPLMILLTVWITHKAMRPVRKLSQSLEQRRINDLSALSVDNIPSEIRGFVTAINLLLKRADEDIRHRQRFVADAAHELRTPMTALSLQAERLNNMSLPPDAARQPAVLQQSIRRNKHLLEQLLALARSQSDETPLTKTTFGLQSRFRQVLQELMPLALEKRQDIGVAVGGDVEVSADETEIYTLIKTFADNAVRYTPPEGRIDLGFTDEGKYLAVWVEDNGNGIPESERARVLDPFYRILGTEQQGPGLSIADTLAKKYGGHLELTDSRRFGHGLLIRALLDKETLK</sequence>
<dbReference type="InterPro" id="IPR036097">
    <property type="entry name" value="HisK_dim/P_sf"/>
</dbReference>
<dbReference type="CDD" id="cd00082">
    <property type="entry name" value="HisKA"/>
    <property type="match status" value="1"/>
</dbReference>
<dbReference type="CDD" id="cd00075">
    <property type="entry name" value="HATPase"/>
    <property type="match status" value="1"/>
</dbReference>
<dbReference type="PROSITE" id="PS50109">
    <property type="entry name" value="HIS_KIN"/>
    <property type="match status" value="1"/>
</dbReference>
<evidence type="ECO:0000256" key="5">
    <source>
        <dbReference type="ARBA" id="ARBA00022679"/>
    </source>
</evidence>
<dbReference type="Gene3D" id="1.10.287.130">
    <property type="match status" value="1"/>
</dbReference>
<keyword evidence="5" id="KW-0808">Transferase</keyword>
<dbReference type="InterPro" id="IPR036890">
    <property type="entry name" value="HATPase_C_sf"/>
</dbReference>
<keyword evidence="12" id="KW-0472">Membrane</keyword>
<dbReference type="SMART" id="SM00387">
    <property type="entry name" value="HATPase_c"/>
    <property type="match status" value="1"/>
</dbReference>
<dbReference type="PANTHER" id="PTHR45436">
    <property type="entry name" value="SENSOR HISTIDINE KINASE YKOH"/>
    <property type="match status" value="1"/>
</dbReference>
<dbReference type="Pfam" id="PF02518">
    <property type="entry name" value="HATPase_c"/>
    <property type="match status" value="1"/>
</dbReference>
<comment type="caution">
    <text evidence="13">The sequence shown here is derived from an EMBL/GenBank/DDBJ whole genome shotgun (WGS) entry which is preliminary data.</text>
</comment>
<keyword evidence="10" id="KW-1133">Transmembrane helix</keyword>
<protein>
    <recommendedName>
        <fullName evidence="3">histidine kinase</fullName>
        <ecNumber evidence="3">2.7.13.3</ecNumber>
    </recommendedName>
</protein>
<comment type="subcellular location">
    <subcellularLocation>
        <location evidence="2">Membrane</location>
        <topology evidence="2">Multi-pass membrane protein</topology>
    </subcellularLocation>
</comment>
<dbReference type="InterPro" id="IPR003661">
    <property type="entry name" value="HisK_dim/P_dom"/>
</dbReference>
<dbReference type="InterPro" id="IPR050428">
    <property type="entry name" value="TCS_sensor_his_kinase"/>
</dbReference>
<evidence type="ECO:0000256" key="2">
    <source>
        <dbReference type="ARBA" id="ARBA00004141"/>
    </source>
</evidence>
<evidence type="ECO:0000256" key="9">
    <source>
        <dbReference type="ARBA" id="ARBA00022840"/>
    </source>
</evidence>
<dbReference type="Gene3D" id="1.20.5.1040">
    <property type="entry name" value="Sensor protein qsec"/>
    <property type="match status" value="1"/>
</dbReference>
<keyword evidence="7" id="KW-0547">Nucleotide-binding</keyword>
<evidence type="ECO:0000256" key="1">
    <source>
        <dbReference type="ARBA" id="ARBA00000085"/>
    </source>
</evidence>
<dbReference type="InterPro" id="IPR004358">
    <property type="entry name" value="Sig_transdc_His_kin-like_C"/>
</dbReference>
<evidence type="ECO:0000256" key="6">
    <source>
        <dbReference type="ARBA" id="ARBA00022692"/>
    </source>
</evidence>
<evidence type="ECO:0000256" key="4">
    <source>
        <dbReference type="ARBA" id="ARBA00022553"/>
    </source>
</evidence>
<evidence type="ECO:0000256" key="8">
    <source>
        <dbReference type="ARBA" id="ARBA00022777"/>
    </source>
</evidence>
<reference evidence="13 14" key="1">
    <citation type="submission" date="2017-09" db="EMBL/GenBank/DDBJ databases">
        <title>Phenotypic and genotypic characterization of Colombian isolates of Neisseria meningitidis recovered from invasive disease.</title>
        <authorList>
            <person name="Duarte C."/>
            <person name="Gabastou J.M."/>
            <person name="Moreno J."/>
        </authorList>
    </citation>
    <scope>NUCLEOTIDE SEQUENCE [LARGE SCALE GENOMIC DNA]</scope>
    <source>
        <strain evidence="13 14">INS-Nm1124</strain>
    </source>
</reference>
<dbReference type="PRINTS" id="PR00344">
    <property type="entry name" value="BCTRLSENSOR"/>
</dbReference>
<evidence type="ECO:0000256" key="11">
    <source>
        <dbReference type="ARBA" id="ARBA00023012"/>
    </source>
</evidence>
<dbReference type="SMART" id="SM00388">
    <property type="entry name" value="HisKA"/>
    <property type="match status" value="1"/>
</dbReference>
<evidence type="ECO:0000313" key="14">
    <source>
        <dbReference type="Proteomes" id="UP000283829"/>
    </source>
</evidence>
<dbReference type="FunFam" id="1.10.287.130:FF:000035">
    <property type="entry name" value="Two-component sensor histidine kinase"/>
    <property type="match status" value="1"/>
</dbReference>
<organism evidence="13 14">
    <name type="scientific">Neisseria meningitidis</name>
    <dbReference type="NCBI Taxonomy" id="487"/>
    <lineage>
        <taxon>Bacteria</taxon>
        <taxon>Pseudomonadati</taxon>
        <taxon>Pseudomonadota</taxon>
        <taxon>Betaproteobacteria</taxon>
        <taxon>Neisseriales</taxon>
        <taxon>Neisseriaceae</taxon>
        <taxon>Neisseria</taxon>
    </lineage>
</organism>
<evidence type="ECO:0000256" key="12">
    <source>
        <dbReference type="ARBA" id="ARBA00023136"/>
    </source>
</evidence>
<evidence type="ECO:0000313" key="13">
    <source>
        <dbReference type="EMBL" id="RQJ64436.1"/>
    </source>
</evidence>
<dbReference type="RefSeq" id="WP_002227610.1">
    <property type="nucleotide sequence ID" value="NZ_CP017257.1"/>
</dbReference>
<keyword evidence="4" id="KW-0597">Phosphoprotein</keyword>